<dbReference type="PANTHER" id="PTHR37808">
    <property type="entry name" value="SPORE GERMINATION PROTEIN-LIKE PROTEIN YDZR-RELATED"/>
    <property type="match status" value="1"/>
</dbReference>
<evidence type="ECO:0000313" key="2">
    <source>
        <dbReference type="EMBL" id="MED3561174.1"/>
    </source>
</evidence>
<dbReference type="Pfam" id="PF10676">
    <property type="entry name" value="gerPA"/>
    <property type="match status" value="1"/>
</dbReference>
<comment type="similarity">
    <text evidence="1">Belongs to the GerPA/GerPF family.</text>
</comment>
<dbReference type="EMBL" id="JARMQG010000010">
    <property type="protein sequence ID" value="MED3561174.1"/>
    <property type="molecule type" value="Genomic_DNA"/>
</dbReference>
<dbReference type="Proteomes" id="UP001330749">
    <property type="component" value="Unassembled WGS sequence"/>
</dbReference>
<reference evidence="2 3" key="1">
    <citation type="submission" date="2023-03" db="EMBL/GenBank/DDBJ databases">
        <title>Bacillus Genome Sequencing.</title>
        <authorList>
            <person name="Dunlap C."/>
        </authorList>
    </citation>
    <scope>NUCLEOTIDE SEQUENCE [LARGE SCALE GENOMIC DNA]</scope>
    <source>
        <strain evidence="2 3">B-14544</strain>
    </source>
</reference>
<evidence type="ECO:0000256" key="1">
    <source>
        <dbReference type="ARBA" id="ARBA00008103"/>
    </source>
</evidence>
<dbReference type="InterPro" id="IPR019618">
    <property type="entry name" value="Spore_germination_GerPA"/>
</dbReference>
<evidence type="ECO:0000313" key="3">
    <source>
        <dbReference type="Proteomes" id="UP001330749"/>
    </source>
</evidence>
<accession>A0ABU6N4N1</accession>
<gene>
    <name evidence="2" type="ORF">P4447_01215</name>
</gene>
<keyword evidence="3" id="KW-1185">Reference proteome</keyword>
<dbReference type="RefSeq" id="WP_327966014.1">
    <property type="nucleotide sequence ID" value="NZ_JARMQG010000010.1"/>
</dbReference>
<sequence length="74" mass="7582">MPAIINGPVTIDNITTNGDVKFGDAIFMTPKTESKAYAGSGGFNSGGAVISNTGVSATNYVDPDVVDQPIYGNK</sequence>
<name>A0ABU6N4N1_9BACI</name>
<comment type="caution">
    <text evidence="2">The sequence shown here is derived from an EMBL/GenBank/DDBJ whole genome shotgun (WGS) entry which is preliminary data.</text>
</comment>
<protein>
    <submittedName>
        <fullName evidence="2">Spore germination protein</fullName>
    </submittedName>
</protein>
<proteinExistence type="inferred from homology"/>
<dbReference type="PANTHER" id="PTHR37808:SF1">
    <property type="entry name" value="SPORE GERMINATION PROTEIN-LIKE PROTEIN YDZR"/>
    <property type="match status" value="1"/>
</dbReference>
<organism evidence="2 3">
    <name type="scientific">Bacillus xiapuensis</name>
    <dbReference type="NCBI Taxonomy" id="2014075"/>
    <lineage>
        <taxon>Bacteria</taxon>
        <taxon>Bacillati</taxon>
        <taxon>Bacillota</taxon>
        <taxon>Bacilli</taxon>
        <taxon>Bacillales</taxon>
        <taxon>Bacillaceae</taxon>
        <taxon>Bacillus</taxon>
    </lineage>
</organism>